<comment type="caution">
    <text evidence="2">The sequence shown here is derived from an EMBL/GenBank/DDBJ whole genome shotgun (WGS) entry which is preliminary data.</text>
</comment>
<evidence type="ECO:0000313" key="2">
    <source>
        <dbReference type="EMBL" id="TBO32549.1"/>
    </source>
</evidence>
<gene>
    <name evidence="2" type="ORF">EYS42_05000</name>
</gene>
<evidence type="ECO:0000313" key="3">
    <source>
        <dbReference type="Proteomes" id="UP000292120"/>
    </source>
</evidence>
<evidence type="ECO:0000259" key="1">
    <source>
        <dbReference type="Pfam" id="PF00849"/>
    </source>
</evidence>
<dbReference type="SUPFAM" id="SSF55120">
    <property type="entry name" value="Pseudouridine synthase"/>
    <property type="match status" value="1"/>
</dbReference>
<dbReference type="GO" id="GO:0003723">
    <property type="term" value="F:RNA binding"/>
    <property type="evidence" value="ECO:0007669"/>
    <property type="project" value="InterPro"/>
</dbReference>
<dbReference type="GO" id="GO:0000455">
    <property type="term" value="P:enzyme-directed rRNA pseudouridine synthesis"/>
    <property type="evidence" value="ECO:0007669"/>
    <property type="project" value="TreeGrafter"/>
</dbReference>
<dbReference type="OrthoDB" id="9785808at2"/>
<dbReference type="RefSeq" id="WP_130966761.1">
    <property type="nucleotide sequence ID" value="NZ_SIXI01000002.1"/>
</dbReference>
<sequence>MGFAKVPHQVPTRDGVSPSCVVVPGPHWPDCLSFLAERIPAVPKTDWQQRMAQGDVVTAQNQPVPPDAPCTPGMRLYYWREVPFEHEVPFPVGIVHQCEHLVVADKPHFLPISPKGRHVQQTLLVKLKRLTGIDTLVPLHRIDLETAGLVAFSVQPSERAAYQRLFAERQVRKVYEAIAPVRPELNLPLRCHTRLEESPHFMAMHTVPGEPNADTLIELLRTFIGPNGHPLGHYRLHPHTGRKHQLRAQMNHLGLPLLNDRIYPVMRPEPPVTQAPDFSKPLQLLASQLAFQDPFTHQRRHFVSQRPLPSCPGLLDDIE</sequence>
<keyword evidence="3" id="KW-1185">Reference proteome</keyword>
<proteinExistence type="predicted"/>
<dbReference type="GO" id="GO:0009982">
    <property type="term" value="F:pseudouridine synthase activity"/>
    <property type="evidence" value="ECO:0007669"/>
    <property type="project" value="InterPro"/>
</dbReference>
<feature type="domain" description="Pseudouridine synthase RsuA/RluA-like" evidence="1">
    <location>
        <begin position="100"/>
        <end position="252"/>
    </location>
</feature>
<accession>A0A4Q9GZU9</accession>
<dbReference type="InterPro" id="IPR006145">
    <property type="entry name" value="PsdUridine_synth_RsuA/RluA"/>
</dbReference>
<dbReference type="GO" id="GO:0140098">
    <property type="term" value="F:catalytic activity, acting on RNA"/>
    <property type="evidence" value="ECO:0007669"/>
    <property type="project" value="UniProtKB-ARBA"/>
</dbReference>
<dbReference type="Proteomes" id="UP000292120">
    <property type="component" value="Unassembled WGS sequence"/>
</dbReference>
<dbReference type="Pfam" id="PF00849">
    <property type="entry name" value="PseudoU_synth_2"/>
    <property type="match status" value="1"/>
</dbReference>
<dbReference type="Gene3D" id="3.30.2350.10">
    <property type="entry name" value="Pseudouridine synthase"/>
    <property type="match status" value="1"/>
</dbReference>
<dbReference type="PANTHER" id="PTHR21600">
    <property type="entry name" value="MITOCHONDRIAL RNA PSEUDOURIDINE SYNTHASE"/>
    <property type="match status" value="1"/>
</dbReference>
<dbReference type="PANTHER" id="PTHR21600:SF84">
    <property type="entry name" value="PSEUDOURIDINE SYNTHASE RSUA_RLUA-LIKE DOMAIN-CONTAINING PROTEIN"/>
    <property type="match status" value="1"/>
</dbReference>
<dbReference type="InterPro" id="IPR050188">
    <property type="entry name" value="RluA_PseudoU_synthase"/>
</dbReference>
<organism evidence="2 3">
    <name type="scientific">Aquabacterium lacunae</name>
    <dbReference type="NCBI Taxonomy" id="2528630"/>
    <lineage>
        <taxon>Bacteria</taxon>
        <taxon>Pseudomonadati</taxon>
        <taxon>Pseudomonadota</taxon>
        <taxon>Betaproteobacteria</taxon>
        <taxon>Burkholderiales</taxon>
        <taxon>Aquabacterium</taxon>
    </lineage>
</organism>
<dbReference type="InterPro" id="IPR020103">
    <property type="entry name" value="PsdUridine_synth_cat_dom_sf"/>
</dbReference>
<protein>
    <submittedName>
        <fullName evidence="2">Pseudouridine synthase</fullName>
    </submittedName>
</protein>
<name>A0A4Q9GZU9_9BURK</name>
<dbReference type="AlphaFoldDB" id="A0A4Q9GZU9"/>
<dbReference type="EMBL" id="SIXI01000002">
    <property type="protein sequence ID" value="TBO32549.1"/>
    <property type="molecule type" value="Genomic_DNA"/>
</dbReference>
<reference evidence="2 3" key="1">
    <citation type="submission" date="2019-02" db="EMBL/GenBank/DDBJ databases">
        <title>Aquabacterium sp. strain KMB7.</title>
        <authorList>
            <person name="Chen W.-M."/>
        </authorList>
    </citation>
    <scope>NUCLEOTIDE SEQUENCE [LARGE SCALE GENOMIC DNA]</scope>
    <source>
        <strain evidence="2 3">KMB7</strain>
    </source>
</reference>